<evidence type="ECO:0000256" key="1">
    <source>
        <dbReference type="ARBA" id="ARBA00022763"/>
    </source>
</evidence>
<dbReference type="Gene3D" id="3.30.420.140">
    <property type="entry name" value="YqgF/RNase H-like domain"/>
    <property type="match status" value="1"/>
</dbReference>
<dbReference type="InterPro" id="IPR023323">
    <property type="entry name" value="Tex-like_dom_sf"/>
</dbReference>
<dbReference type="Pfam" id="PF16921">
    <property type="entry name" value="Tex_YqgF"/>
    <property type="match status" value="1"/>
</dbReference>
<dbReference type="InterPro" id="IPR041692">
    <property type="entry name" value="HHH_9"/>
</dbReference>
<dbReference type="SUPFAM" id="SSF50249">
    <property type="entry name" value="Nucleic acid-binding proteins"/>
    <property type="match status" value="1"/>
</dbReference>
<dbReference type="Pfam" id="PF00575">
    <property type="entry name" value="S1"/>
    <property type="match status" value="1"/>
</dbReference>
<dbReference type="InterPro" id="IPR003029">
    <property type="entry name" value="S1_domain"/>
</dbReference>
<proteinExistence type="predicted"/>
<name>A0ABY8PSF5_9BACT</name>
<keyword evidence="5" id="KW-1185">Reference proteome</keyword>
<dbReference type="InterPro" id="IPR044146">
    <property type="entry name" value="S1_Tex"/>
</dbReference>
<dbReference type="SUPFAM" id="SSF47781">
    <property type="entry name" value="RuvA domain 2-like"/>
    <property type="match status" value="2"/>
</dbReference>
<dbReference type="Proteomes" id="UP001232493">
    <property type="component" value="Chromosome"/>
</dbReference>
<dbReference type="InterPro" id="IPR003583">
    <property type="entry name" value="Hlx-hairpin-Hlx_DNA-bd_motif"/>
</dbReference>
<keyword evidence="2" id="KW-0234">DNA repair</keyword>
<evidence type="ECO:0000313" key="4">
    <source>
        <dbReference type="EMBL" id="WGS65544.1"/>
    </source>
</evidence>
<reference evidence="4 5" key="1">
    <citation type="submission" date="2021-02" db="EMBL/GenBank/DDBJ databases">
        <title>Characterization of Marinitoga sp. nov. str. BP5-C20A.</title>
        <authorList>
            <person name="Erauso G."/>
            <person name="Postec A."/>
        </authorList>
    </citation>
    <scope>NUCLEOTIDE SEQUENCE [LARGE SCALE GENOMIC DNA]</scope>
    <source>
        <strain evidence="4 5">BP5-C20A</strain>
    </source>
</reference>
<dbReference type="Pfam" id="PF09371">
    <property type="entry name" value="Tex_N"/>
    <property type="match status" value="1"/>
</dbReference>
<keyword evidence="1" id="KW-0227">DNA damage</keyword>
<dbReference type="SUPFAM" id="SSF158832">
    <property type="entry name" value="Tex N-terminal region-like"/>
    <property type="match status" value="1"/>
</dbReference>
<dbReference type="InterPro" id="IPR010994">
    <property type="entry name" value="RuvA_2-like"/>
</dbReference>
<dbReference type="InterPro" id="IPR032639">
    <property type="entry name" value="Tex_YqgF"/>
</dbReference>
<evidence type="ECO:0000259" key="3">
    <source>
        <dbReference type="PROSITE" id="PS50126"/>
    </source>
</evidence>
<evidence type="ECO:0000256" key="2">
    <source>
        <dbReference type="ARBA" id="ARBA00023204"/>
    </source>
</evidence>
<protein>
    <submittedName>
        <fullName evidence="4">RNA-binding transcriptional accessory protein</fullName>
    </submittedName>
</protein>
<dbReference type="PROSITE" id="PS50126">
    <property type="entry name" value="S1"/>
    <property type="match status" value="1"/>
</dbReference>
<dbReference type="SUPFAM" id="SSF53098">
    <property type="entry name" value="Ribonuclease H-like"/>
    <property type="match status" value="1"/>
</dbReference>
<dbReference type="CDD" id="cd05685">
    <property type="entry name" value="S1_Tex"/>
    <property type="match status" value="1"/>
</dbReference>
<dbReference type="InterPro" id="IPR012340">
    <property type="entry name" value="NA-bd_OB-fold"/>
</dbReference>
<dbReference type="InterPro" id="IPR037027">
    <property type="entry name" value="YqgF/RNaseH-like_dom_sf"/>
</dbReference>
<dbReference type="PANTHER" id="PTHR10724:SF10">
    <property type="entry name" value="S1 RNA-BINDING DOMAIN-CONTAINING PROTEIN 1"/>
    <property type="match status" value="1"/>
</dbReference>
<dbReference type="Pfam" id="PF12836">
    <property type="entry name" value="HHH_3"/>
    <property type="match status" value="1"/>
</dbReference>
<dbReference type="Pfam" id="PF22706">
    <property type="entry name" value="Tex_central_region"/>
    <property type="match status" value="1"/>
</dbReference>
<dbReference type="InterPro" id="IPR018974">
    <property type="entry name" value="Tex-like_N"/>
</dbReference>
<feature type="domain" description="S1 motif" evidence="3">
    <location>
        <begin position="647"/>
        <end position="716"/>
    </location>
</feature>
<dbReference type="Gene3D" id="1.10.3500.10">
    <property type="entry name" value="Tex N-terminal region-like"/>
    <property type="match status" value="1"/>
</dbReference>
<dbReference type="Pfam" id="PF17674">
    <property type="entry name" value="HHH_9"/>
    <property type="match status" value="1"/>
</dbReference>
<dbReference type="InterPro" id="IPR055179">
    <property type="entry name" value="Tex-like_central_region"/>
</dbReference>
<sequence length="717" mass="82460">MNILEVISKDIKAKEWQVKNTIELLDNGNTIPFISRYRKEATGNLTEEDVRKISELYQYYTELEKRKESVIKSIEEQGKLTEDLKNKILNSMKLSEVEDLYLPYKKRKKTKADIAIENGLEPLAQKLLLQEITEIEKEAEKFINDKVPSIDEVLEGVKFIIGQYFAHNEKIRKTLRNDLLRFGKIESSKKKKFLEEKTKYDMYHEFSQEISRIPNYRVLSINRGEKDGVLSVKLTIEDKYIEKLYRNYLTRFPENNKVIKVGLDYGFKNMLFPSISNEVRNILTQRAEEKSIELFSKNLKELLLTPPLKNKRVLAIDPGYRTGCKVVALDESGKFLENNTIYPVPPQNDFENAEKIVLDLIKKYNLNLIVIGNGTASRETQKFIVDTVKKHNLNLKYIFADESGASVYSASKLAVKEFPDLDVTVRGAISIGRRIQDPLAEFVKIDPKSLGVGQYQHDMNQKLLKEKLENTVEHVVNLVGVNLNTASSALLQYISGITPKLAENIVKYREENGPFKSRNELLNVKGFGPKAFEQAAGFLRIFDGENPLEITGIHPESYEKTEELLKFFGFKKEDILDNEKLNLIRRELDKYTTNDKIKELSEKLDIGEYTLKDIISELKKPGRDLRDDLPQPLLYEDVLTLDDLKVGMILQGRVTNITDFGAFVDLGIKENGLIHKSNVSDKFIRHPSEVLSINQIVTVEILDIDKDLKRINLKLRS</sequence>
<dbReference type="InterPro" id="IPR006641">
    <property type="entry name" value="YqgF/RNaseH-like_dom"/>
</dbReference>
<organism evidence="4 5">
    <name type="scientific">Marinitoga aeolica</name>
    <dbReference type="NCBI Taxonomy" id="2809031"/>
    <lineage>
        <taxon>Bacteria</taxon>
        <taxon>Thermotogati</taxon>
        <taxon>Thermotogota</taxon>
        <taxon>Thermotogae</taxon>
        <taxon>Petrotogales</taxon>
        <taxon>Petrotogaceae</taxon>
        <taxon>Marinitoga</taxon>
    </lineage>
</organism>
<dbReference type="Gene3D" id="1.10.10.650">
    <property type="entry name" value="RuvA domain 2-like"/>
    <property type="match status" value="1"/>
</dbReference>
<dbReference type="InterPro" id="IPR012337">
    <property type="entry name" value="RNaseH-like_sf"/>
</dbReference>
<dbReference type="SMART" id="SM00278">
    <property type="entry name" value="HhH1"/>
    <property type="match status" value="2"/>
</dbReference>
<dbReference type="InterPro" id="IPR023319">
    <property type="entry name" value="Tex-like_HTH_dom_sf"/>
</dbReference>
<dbReference type="EMBL" id="CP069362">
    <property type="protein sequence ID" value="WGS65544.1"/>
    <property type="molecule type" value="Genomic_DNA"/>
</dbReference>
<dbReference type="SMART" id="SM00732">
    <property type="entry name" value="YqgFc"/>
    <property type="match status" value="1"/>
</dbReference>
<dbReference type="Gene3D" id="1.10.150.310">
    <property type="entry name" value="Tex RuvX-like domain-like"/>
    <property type="match status" value="1"/>
</dbReference>
<dbReference type="RefSeq" id="WP_281000072.1">
    <property type="nucleotide sequence ID" value="NZ_CP069362.1"/>
</dbReference>
<dbReference type="InterPro" id="IPR050437">
    <property type="entry name" value="Ribos_protein_bS1-like"/>
</dbReference>
<dbReference type="Gene3D" id="2.40.50.140">
    <property type="entry name" value="Nucleic acid-binding proteins"/>
    <property type="match status" value="1"/>
</dbReference>
<evidence type="ECO:0000313" key="5">
    <source>
        <dbReference type="Proteomes" id="UP001232493"/>
    </source>
</evidence>
<dbReference type="SMART" id="SM00316">
    <property type="entry name" value="S1"/>
    <property type="match status" value="1"/>
</dbReference>
<dbReference type="PANTHER" id="PTHR10724">
    <property type="entry name" value="30S RIBOSOMAL PROTEIN S1"/>
    <property type="match status" value="1"/>
</dbReference>
<gene>
    <name evidence="4" type="ORF">JRV97_03035</name>
</gene>
<accession>A0ABY8PSF5</accession>